<dbReference type="GO" id="GO:0005829">
    <property type="term" value="C:cytosol"/>
    <property type="evidence" value="ECO:0007669"/>
    <property type="project" value="TreeGrafter"/>
</dbReference>
<dbReference type="SUPFAM" id="SSF53732">
    <property type="entry name" value="Aconitase iron-sulfur domain"/>
    <property type="match status" value="1"/>
</dbReference>
<dbReference type="Gene3D" id="3.20.19.10">
    <property type="entry name" value="Aconitase, domain 4"/>
    <property type="match status" value="1"/>
</dbReference>
<dbReference type="PRINTS" id="PR00415">
    <property type="entry name" value="ACONITASE"/>
</dbReference>
<dbReference type="GO" id="GO:0046872">
    <property type="term" value="F:metal ion binding"/>
    <property type="evidence" value="ECO:0007669"/>
    <property type="project" value="UniProtKB-KW"/>
</dbReference>
<evidence type="ECO:0000256" key="6">
    <source>
        <dbReference type="ARBA" id="ARBA00023014"/>
    </source>
</evidence>
<evidence type="ECO:0000259" key="7">
    <source>
        <dbReference type="Pfam" id="PF00330"/>
    </source>
</evidence>
<dbReference type="InterPro" id="IPR015931">
    <property type="entry name" value="Acnase/IPM_dHydase_lsu_aba_1/3"/>
</dbReference>
<evidence type="ECO:0000313" key="9">
    <source>
        <dbReference type="EMBL" id="RGD75287.1"/>
    </source>
</evidence>
<dbReference type="Gene3D" id="3.30.499.10">
    <property type="entry name" value="Aconitase, domain 3"/>
    <property type="match status" value="2"/>
</dbReference>
<dbReference type="PROSITE" id="PS01244">
    <property type="entry name" value="ACONITASE_2"/>
    <property type="match status" value="1"/>
</dbReference>
<dbReference type="InterPro" id="IPR006250">
    <property type="entry name" value="Aconitase_put"/>
</dbReference>
<dbReference type="InterPro" id="IPR018136">
    <property type="entry name" value="Aconitase_4Fe-4S_BS"/>
</dbReference>
<dbReference type="PROSITE" id="PS00450">
    <property type="entry name" value="ACONITASE_1"/>
    <property type="match status" value="1"/>
</dbReference>
<reference evidence="9 10" key="1">
    <citation type="submission" date="2018-08" db="EMBL/GenBank/DDBJ databases">
        <title>A genome reference for cultivated species of the human gut microbiota.</title>
        <authorList>
            <person name="Zou Y."/>
            <person name="Xue W."/>
            <person name="Luo G."/>
        </authorList>
    </citation>
    <scope>NUCLEOTIDE SEQUENCE [LARGE SCALE GENOMIC DNA]</scope>
    <source>
        <strain evidence="9 10">AM25-6</strain>
    </source>
</reference>
<sequence>MKKTLTYKILENHLVSGEMTPGEGIAIKIDNTLTQDSTGTMAYLQYEAISEDKVKTKRSVAYIDHNMLQTGPENMDDHIYIQTVTDKIGVIYSRPGNGICHRLNLERFSMPGETLLGSDSHTPTCGGVGMIAIGAGGLDIAAAMAGSEYYLTMPKVVGVKLTGKLGNGVSAKDVILEVLRRLSVKGGVGKVIEYYGEGVKSLTVSQRGSITNMGAELGATTSIFPSDSETLKFFKAQGREDDFKELSADEGCVYDENLEINLSELKPLAACPHSPDNVKDVKELEGTKITQVSIGSCTNSSYEDLMTAAKILKGKTIADNVSLTIAPGSRQVLDMLSRDGGLSDLINAGARILECGCGPCIGMGQSPNSGGVSLRTFNRNFKGRSGTVDANVYLVSPEVAAYSAIKGEIADPYSKIDFVVEEPTKYIINDNMFIMPKPDKNKVSVKGPNIKPFPKASVIYDNFDLKVVTKLEDNITTDDIMPSNAKLLPFRSNIEYLSEFCLRPVDENFSKKAKAEEKGSIIVAGDNYGQGSSREHAALAPLYLGVKVVITKSFARIHKNNLINNGIVPLTFINEADYDTIDIDDVLSAKDMLKQLDGDEIIIKNETKNKEYKLRLEVSDRERMLLKNGGLINYLKTK</sequence>
<keyword evidence="4" id="KW-0479">Metal-binding</keyword>
<dbReference type="SUPFAM" id="SSF52016">
    <property type="entry name" value="LeuD/IlvD-like"/>
    <property type="match status" value="1"/>
</dbReference>
<organism evidence="9 10">
    <name type="scientific">Anaerofustis stercorihominis</name>
    <dbReference type="NCBI Taxonomy" id="214853"/>
    <lineage>
        <taxon>Bacteria</taxon>
        <taxon>Bacillati</taxon>
        <taxon>Bacillota</taxon>
        <taxon>Clostridia</taxon>
        <taxon>Eubacteriales</taxon>
        <taxon>Eubacteriaceae</taxon>
        <taxon>Anaerofustis</taxon>
    </lineage>
</organism>
<feature type="domain" description="Aconitase/3-isopropylmalate dehydratase large subunit alpha/beta/alpha" evidence="7">
    <location>
        <begin position="8"/>
        <end position="283"/>
    </location>
</feature>
<comment type="caution">
    <text evidence="9">The sequence shown here is derived from an EMBL/GenBank/DDBJ whole genome shotgun (WGS) entry which is preliminary data.</text>
</comment>
<dbReference type="Pfam" id="PF00330">
    <property type="entry name" value="Aconitase"/>
    <property type="match status" value="1"/>
</dbReference>
<dbReference type="EC" id="4.2.1.3" evidence="9"/>
<comment type="cofactor">
    <cofactor evidence="1">
        <name>[4Fe-4S] cluster</name>
        <dbReference type="ChEBI" id="CHEBI:49883"/>
    </cofactor>
</comment>
<name>A0A3E3E168_9FIRM</name>
<accession>A0A3E3E168</accession>
<keyword evidence="9" id="KW-0456">Lyase</keyword>
<dbReference type="Proteomes" id="UP000261212">
    <property type="component" value="Unassembled WGS sequence"/>
</dbReference>
<dbReference type="InterPro" id="IPR036008">
    <property type="entry name" value="Aconitase_4Fe-4S_dom"/>
</dbReference>
<comment type="subunit">
    <text evidence="3">Monomer.</text>
</comment>
<keyword evidence="5" id="KW-0408">Iron</keyword>
<comment type="similarity">
    <text evidence="2">Belongs to the aconitase/IPM isomerase family.</text>
</comment>
<dbReference type="InterPro" id="IPR001030">
    <property type="entry name" value="Acoase/IPM_deHydtase_lsu_aba"/>
</dbReference>
<evidence type="ECO:0000256" key="3">
    <source>
        <dbReference type="ARBA" id="ARBA00011245"/>
    </source>
</evidence>
<proteinExistence type="inferred from homology"/>
<evidence type="ECO:0000256" key="2">
    <source>
        <dbReference type="ARBA" id="ARBA00007185"/>
    </source>
</evidence>
<dbReference type="GO" id="GO:0006099">
    <property type="term" value="P:tricarboxylic acid cycle"/>
    <property type="evidence" value="ECO:0007669"/>
    <property type="project" value="UniProtKB-UniPathway"/>
</dbReference>
<dbReference type="PANTHER" id="PTHR43160:SF3">
    <property type="entry name" value="ACONITATE HYDRATASE, MITOCHONDRIAL"/>
    <property type="match status" value="1"/>
</dbReference>
<protein>
    <submittedName>
        <fullName evidence="9">Aconitate hydratase</fullName>
        <ecNumber evidence="9">4.2.1.3</ecNumber>
    </submittedName>
</protein>
<dbReference type="UniPathway" id="UPA00223">
    <property type="reaction ID" value="UER00718"/>
</dbReference>
<dbReference type="GO" id="GO:0003994">
    <property type="term" value="F:aconitate hydratase activity"/>
    <property type="evidence" value="ECO:0007669"/>
    <property type="project" value="UniProtKB-EC"/>
</dbReference>
<dbReference type="InterPro" id="IPR050926">
    <property type="entry name" value="Aconitase/IPM_isomerase"/>
</dbReference>
<dbReference type="PANTHER" id="PTHR43160">
    <property type="entry name" value="ACONITATE HYDRATASE B"/>
    <property type="match status" value="1"/>
</dbReference>
<dbReference type="NCBIfam" id="TIGR01342">
    <property type="entry name" value="acon_putative"/>
    <property type="match status" value="1"/>
</dbReference>
<gene>
    <name evidence="9" type="ORF">DW687_02885</name>
</gene>
<dbReference type="GO" id="GO:0051539">
    <property type="term" value="F:4 iron, 4 sulfur cluster binding"/>
    <property type="evidence" value="ECO:0007669"/>
    <property type="project" value="TreeGrafter"/>
</dbReference>
<dbReference type="NCBIfam" id="NF005558">
    <property type="entry name" value="PRK07229.1"/>
    <property type="match status" value="1"/>
</dbReference>
<evidence type="ECO:0000259" key="8">
    <source>
        <dbReference type="Pfam" id="PF00694"/>
    </source>
</evidence>
<dbReference type="AlphaFoldDB" id="A0A3E3E168"/>
<dbReference type="Pfam" id="PF00694">
    <property type="entry name" value="Aconitase_C"/>
    <property type="match status" value="1"/>
</dbReference>
<feature type="domain" description="Aconitase A/isopropylmalate dehydratase small subunit swivel" evidence="8">
    <location>
        <begin position="514"/>
        <end position="574"/>
    </location>
</feature>
<evidence type="ECO:0000256" key="4">
    <source>
        <dbReference type="ARBA" id="ARBA00022723"/>
    </source>
</evidence>
<dbReference type="InterPro" id="IPR000573">
    <property type="entry name" value="AconitaseA/IPMdHydase_ssu_swvl"/>
</dbReference>
<dbReference type="InterPro" id="IPR015928">
    <property type="entry name" value="Aconitase/3IPM_dehydase_swvl"/>
</dbReference>
<dbReference type="EMBL" id="QUSM01000002">
    <property type="protein sequence ID" value="RGD75287.1"/>
    <property type="molecule type" value="Genomic_DNA"/>
</dbReference>
<evidence type="ECO:0000256" key="1">
    <source>
        <dbReference type="ARBA" id="ARBA00001966"/>
    </source>
</evidence>
<evidence type="ECO:0000313" key="10">
    <source>
        <dbReference type="Proteomes" id="UP000261212"/>
    </source>
</evidence>
<dbReference type="RefSeq" id="WP_117531481.1">
    <property type="nucleotide sequence ID" value="NZ_QUSM01000002.1"/>
</dbReference>
<evidence type="ECO:0000256" key="5">
    <source>
        <dbReference type="ARBA" id="ARBA00023004"/>
    </source>
</evidence>
<keyword evidence="6" id="KW-0411">Iron-sulfur</keyword>